<dbReference type="STRING" id="3750.A0A498IGF9"/>
<dbReference type="InterPro" id="IPR013126">
    <property type="entry name" value="Hsp_70_fam"/>
</dbReference>
<name>A0A498IGF9_MALDO</name>
<dbReference type="PROSITE" id="PS00297">
    <property type="entry name" value="HSP70_1"/>
    <property type="match status" value="1"/>
</dbReference>
<accession>A0A498IGF9</accession>
<evidence type="ECO:0000313" key="5">
    <source>
        <dbReference type="Proteomes" id="UP000290289"/>
    </source>
</evidence>
<keyword evidence="2" id="KW-0547">Nucleotide-binding</keyword>
<dbReference type="Gene3D" id="3.30.420.40">
    <property type="match status" value="1"/>
</dbReference>
<dbReference type="InterPro" id="IPR018181">
    <property type="entry name" value="Heat_shock_70_CS"/>
</dbReference>
<organism evidence="4 5">
    <name type="scientific">Malus domestica</name>
    <name type="common">Apple</name>
    <name type="synonym">Pyrus malus</name>
    <dbReference type="NCBI Taxonomy" id="3750"/>
    <lineage>
        <taxon>Eukaryota</taxon>
        <taxon>Viridiplantae</taxon>
        <taxon>Streptophyta</taxon>
        <taxon>Embryophyta</taxon>
        <taxon>Tracheophyta</taxon>
        <taxon>Spermatophyta</taxon>
        <taxon>Magnoliopsida</taxon>
        <taxon>eudicotyledons</taxon>
        <taxon>Gunneridae</taxon>
        <taxon>Pentapetalae</taxon>
        <taxon>rosids</taxon>
        <taxon>fabids</taxon>
        <taxon>Rosales</taxon>
        <taxon>Rosaceae</taxon>
        <taxon>Amygdaloideae</taxon>
        <taxon>Maleae</taxon>
        <taxon>Malus</taxon>
    </lineage>
</organism>
<dbReference type="Pfam" id="PF00012">
    <property type="entry name" value="HSP70"/>
    <property type="match status" value="1"/>
</dbReference>
<dbReference type="GO" id="GO:0005524">
    <property type="term" value="F:ATP binding"/>
    <property type="evidence" value="ECO:0007669"/>
    <property type="project" value="UniProtKB-KW"/>
</dbReference>
<evidence type="ECO:0000313" key="4">
    <source>
        <dbReference type="EMBL" id="RXH81214.1"/>
    </source>
</evidence>
<protein>
    <submittedName>
        <fullName evidence="4">Uncharacterized protein</fullName>
    </submittedName>
</protein>
<dbReference type="Proteomes" id="UP000290289">
    <property type="component" value="Chromosome 12"/>
</dbReference>
<dbReference type="SUPFAM" id="SSF53067">
    <property type="entry name" value="Actin-like ATPase domain"/>
    <property type="match status" value="1"/>
</dbReference>
<proteinExistence type="inferred from homology"/>
<keyword evidence="5" id="KW-1185">Reference proteome</keyword>
<dbReference type="AlphaFoldDB" id="A0A498IGF9"/>
<evidence type="ECO:0000256" key="3">
    <source>
        <dbReference type="ARBA" id="ARBA00022840"/>
    </source>
</evidence>
<dbReference type="GO" id="GO:0140662">
    <property type="term" value="F:ATP-dependent protein folding chaperone"/>
    <property type="evidence" value="ECO:0007669"/>
    <property type="project" value="InterPro"/>
</dbReference>
<reference evidence="4 5" key="1">
    <citation type="submission" date="2018-10" db="EMBL/GenBank/DDBJ databases">
        <title>A high-quality apple genome assembly.</title>
        <authorList>
            <person name="Hu J."/>
        </authorList>
    </citation>
    <scope>NUCLEOTIDE SEQUENCE [LARGE SCALE GENOMIC DNA]</scope>
    <source>
        <strain evidence="5">cv. HFTH1</strain>
        <tissue evidence="4">Young leaf</tissue>
    </source>
</reference>
<dbReference type="EMBL" id="RDQH01000338">
    <property type="protein sequence ID" value="RXH81214.1"/>
    <property type="molecule type" value="Genomic_DNA"/>
</dbReference>
<comment type="similarity">
    <text evidence="1">Belongs to the heat shock protein 70 family.</text>
</comment>
<dbReference type="PRINTS" id="PR00301">
    <property type="entry name" value="HEATSHOCK70"/>
</dbReference>
<dbReference type="InterPro" id="IPR043129">
    <property type="entry name" value="ATPase_NBD"/>
</dbReference>
<evidence type="ECO:0000256" key="2">
    <source>
        <dbReference type="ARBA" id="ARBA00022741"/>
    </source>
</evidence>
<evidence type="ECO:0000256" key="1">
    <source>
        <dbReference type="ARBA" id="ARBA00007381"/>
    </source>
</evidence>
<sequence>MSMTASLKVKTIKHFGDLLAAEGAPLEYGLPEKYNPIRRMNISHVSSWDELQQLLLEQEEKIHLDEQRSTAIRQPIQLPPPRIISPTPQRIISPPSSFAGNIISSAPPRINNNISDHLFPSHGCREENHAVGIDLGTTYSRVAVWRKDNVEIILNDQGNRKTPSYVAFSKTDERLVGDLAFNQVVRNSANSIYGT</sequence>
<keyword evidence="3" id="KW-0067">ATP-binding</keyword>
<gene>
    <name evidence="4" type="ORF">DVH24_005128</name>
</gene>
<dbReference type="PANTHER" id="PTHR19375">
    <property type="entry name" value="HEAT SHOCK PROTEIN 70KDA"/>
    <property type="match status" value="1"/>
</dbReference>
<comment type="caution">
    <text evidence="4">The sequence shown here is derived from an EMBL/GenBank/DDBJ whole genome shotgun (WGS) entry which is preliminary data.</text>
</comment>
<dbReference type="FunFam" id="3.30.420.40:FF:000028">
    <property type="entry name" value="heat shock 70 kDa protein-like"/>
    <property type="match status" value="1"/>
</dbReference>